<dbReference type="AlphaFoldDB" id="A0A6J7LVZ4"/>
<dbReference type="CDD" id="cd03801">
    <property type="entry name" value="GT4_PimA-like"/>
    <property type="match status" value="1"/>
</dbReference>
<evidence type="ECO:0000259" key="4">
    <source>
        <dbReference type="Pfam" id="PF13439"/>
    </source>
</evidence>
<dbReference type="PANTHER" id="PTHR12526">
    <property type="entry name" value="GLYCOSYLTRANSFERASE"/>
    <property type="match status" value="1"/>
</dbReference>
<evidence type="ECO:0000256" key="2">
    <source>
        <dbReference type="ARBA" id="ARBA00022679"/>
    </source>
</evidence>
<proteinExistence type="predicted"/>
<gene>
    <name evidence="5" type="ORF">UFOPK3954_00042</name>
</gene>
<feature type="domain" description="Glycosyltransferase subfamily 4-like N-terminal" evidence="4">
    <location>
        <begin position="11"/>
        <end position="165"/>
    </location>
</feature>
<dbReference type="GO" id="GO:0016757">
    <property type="term" value="F:glycosyltransferase activity"/>
    <property type="evidence" value="ECO:0007669"/>
    <property type="project" value="UniProtKB-KW"/>
</dbReference>
<dbReference type="PANTHER" id="PTHR12526:SF510">
    <property type="entry name" value="D-INOSITOL 3-PHOSPHATE GLYCOSYLTRANSFERASE"/>
    <property type="match status" value="1"/>
</dbReference>
<organism evidence="5">
    <name type="scientific">freshwater metagenome</name>
    <dbReference type="NCBI Taxonomy" id="449393"/>
    <lineage>
        <taxon>unclassified sequences</taxon>
        <taxon>metagenomes</taxon>
        <taxon>ecological metagenomes</taxon>
    </lineage>
</organism>
<sequence length="355" mass="38931">MAVMGSSSRLGGAERGTVETAASDATRGGRWLIVLRDTGPGEVTRLCSELGVDYALVKSTRHVRRLIRKHRPDIVYVFGPRWSVPLRLALAPSRLRNSRTPRRRPRFIVAQRGLDVWRRPWHNWADRYTHLLVDRYVANSHAAASTLVEQVGIPAEKVSVLHTGLGADWFAAPSERRNRPGLPLRVIVVGNDRPEKALDEAVAALAAVADFPWEATIYTDVAERLASIVAAAGIEGRVRIVSKHRVTPVDYDAADLLLQTSVAESLPRAVLEAVARGVRVIATDVGDTAAIVPMSQLFPAGDRAAAAAMLRRFLQDQGVPQGLHSYWNTPQPVKVASELVVVDAFRSIAHDRTRT</sequence>
<dbReference type="Gene3D" id="3.40.50.2000">
    <property type="entry name" value="Glycogen Phosphorylase B"/>
    <property type="match status" value="2"/>
</dbReference>
<reference evidence="5" key="1">
    <citation type="submission" date="2020-05" db="EMBL/GenBank/DDBJ databases">
        <authorList>
            <person name="Chiriac C."/>
            <person name="Salcher M."/>
            <person name="Ghai R."/>
            <person name="Kavagutti S V."/>
        </authorList>
    </citation>
    <scope>NUCLEOTIDE SEQUENCE</scope>
</reference>
<dbReference type="SUPFAM" id="SSF53756">
    <property type="entry name" value="UDP-Glycosyltransferase/glycogen phosphorylase"/>
    <property type="match status" value="1"/>
</dbReference>
<dbReference type="InterPro" id="IPR028098">
    <property type="entry name" value="Glyco_trans_4-like_N"/>
</dbReference>
<name>A0A6J7LVZ4_9ZZZZ</name>
<keyword evidence="1" id="KW-0328">Glycosyltransferase</keyword>
<dbReference type="Pfam" id="PF13692">
    <property type="entry name" value="Glyco_trans_1_4"/>
    <property type="match status" value="1"/>
</dbReference>
<keyword evidence="2" id="KW-0808">Transferase</keyword>
<protein>
    <submittedName>
        <fullName evidence="5">Unannotated protein</fullName>
    </submittedName>
</protein>
<evidence type="ECO:0000256" key="1">
    <source>
        <dbReference type="ARBA" id="ARBA00022676"/>
    </source>
</evidence>
<accession>A0A6J7LVZ4</accession>
<evidence type="ECO:0000313" key="5">
    <source>
        <dbReference type="EMBL" id="CAB4973050.1"/>
    </source>
</evidence>
<feature type="region of interest" description="Disordered" evidence="3">
    <location>
        <begin position="1"/>
        <end position="22"/>
    </location>
</feature>
<dbReference type="EMBL" id="CAFBON010000002">
    <property type="protein sequence ID" value="CAB4973050.1"/>
    <property type="molecule type" value="Genomic_DNA"/>
</dbReference>
<dbReference type="Pfam" id="PF13439">
    <property type="entry name" value="Glyco_transf_4"/>
    <property type="match status" value="1"/>
</dbReference>
<evidence type="ECO:0000256" key="3">
    <source>
        <dbReference type="SAM" id="MobiDB-lite"/>
    </source>
</evidence>